<keyword evidence="3" id="KW-1185">Reference proteome</keyword>
<dbReference type="AlphaFoldDB" id="A0AAE1BDW9"/>
<name>A0AAE1BDW9_PETCI</name>
<evidence type="ECO:0000313" key="3">
    <source>
        <dbReference type="Proteomes" id="UP001286313"/>
    </source>
</evidence>
<evidence type="ECO:0000256" key="1">
    <source>
        <dbReference type="SAM" id="MobiDB-lite"/>
    </source>
</evidence>
<accession>A0AAE1BDW9</accession>
<dbReference type="Proteomes" id="UP001286313">
    <property type="component" value="Unassembled WGS sequence"/>
</dbReference>
<sequence>MPVSSSFHLLQTFNCQPPSPSTTYKPPTASLLLLQTSKCLPPPNLHLLQASTRLPLRCRHSLSFFLILERPWSSCLNTTTTTTRPKNPPHKTRPIEHHEDARKILV</sequence>
<reference evidence="2" key="1">
    <citation type="submission" date="2023-10" db="EMBL/GenBank/DDBJ databases">
        <title>Genome assemblies of two species of porcelain crab, Petrolisthes cinctipes and Petrolisthes manimaculis (Anomura: Porcellanidae).</title>
        <authorList>
            <person name="Angst P."/>
        </authorList>
    </citation>
    <scope>NUCLEOTIDE SEQUENCE</scope>
    <source>
        <strain evidence="2">PB745_01</strain>
        <tissue evidence="2">Gill</tissue>
    </source>
</reference>
<protein>
    <submittedName>
        <fullName evidence="2">Uncharacterized protein</fullName>
    </submittedName>
</protein>
<dbReference type="EMBL" id="JAWQEG010009339">
    <property type="protein sequence ID" value="KAK3848811.1"/>
    <property type="molecule type" value="Genomic_DNA"/>
</dbReference>
<comment type="caution">
    <text evidence="2">The sequence shown here is derived from an EMBL/GenBank/DDBJ whole genome shotgun (WGS) entry which is preliminary data.</text>
</comment>
<gene>
    <name evidence="2" type="ORF">Pcinc_044413</name>
</gene>
<feature type="region of interest" description="Disordered" evidence="1">
    <location>
        <begin position="77"/>
        <end position="106"/>
    </location>
</feature>
<feature type="compositionally biased region" description="Basic and acidic residues" evidence="1">
    <location>
        <begin position="93"/>
        <end position="106"/>
    </location>
</feature>
<organism evidence="2 3">
    <name type="scientific">Petrolisthes cinctipes</name>
    <name type="common">Flat porcelain crab</name>
    <dbReference type="NCBI Taxonomy" id="88211"/>
    <lineage>
        <taxon>Eukaryota</taxon>
        <taxon>Metazoa</taxon>
        <taxon>Ecdysozoa</taxon>
        <taxon>Arthropoda</taxon>
        <taxon>Crustacea</taxon>
        <taxon>Multicrustacea</taxon>
        <taxon>Malacostraca</taxon>
        <taxon>Eumalacostraca</taxon>
        <taxon>Eucarida</taxon>
        <taxon>Decapoda</taxon>
        <taxon>Pleocyemata</taxon>
        <taxon>Anomura</taxon>
        <taxon>Galatheoidea</taxon>
        <taxon>Porcellanidae</taxon>
        <taxon>Petrolisthes</taxon>
    </lineage>
</organism>
<proteinExistence type="predicted"/>
<evidence type="ECO:0000313" key="2">
    <source>
        <dbReference type="EMBL" id="KAK3848811.1"/>
    </source>
</evidence>